<dbReference type="InterPro" id="IPR035093">
    <property type="entry name" value="RelE/ParE_toxin_dom_sf"/>
</dbReference>
<dbReference type="InterPro" id="IPR009241">
    <property type="entry name" value="HigB-like"/>
</dbReference>
<dbReference type="AlphaFoldDB" id="A0A951QPY6"/>
<name>A0A951QPY6_9CYAN</name>
<gene>
    <name evidence="1" type="ORF">KME60_21670</name>
</gene>
<comment type="caution">
    <text evidence="1">The sequence shown here is derived from an EMBL/GenBank/DDBJ whole genome shotgun (WGS) entry which is preliminary data.</text>
</comment>
<proteinExistence type="predicted"/>
<reference evidence="1" key="2">
    <citation type="journal article" date="2022" name="Microbiol. Resour. Announc.">
        <title>Metagenome Sequencing to Explore Phylogenomics of Terrestrial Cyanobacteria.</title>
        <authorList>
            <person name="Ward R.D."/>
            <person name="Stajich J.E."/>
            <person name="Johansen J.R."/>
            <person name="Huntemann M."/>
            <person name="Clum A."/>
            <person name="Foster B."/>
            <person name="Foster B."/>
            <person name="Roux S."/>
            <person name="Palaniappan K."/>
            <person name="Varghese N."/>
            <person name="Mukherjee S."/>
            <person name="Reddy T.B.K."/>
            <person name="Daum C."/>
            <person name="Copeland A."/>
            <person name="Chen I.A."/>
            <person name="Ivanova N.N."/>
            <person name="Kyrpides N.C."/>
            <person name="Shapiro N."/>
            <person name="Eloe-Fadrosh E.A."/>
            <person name="Pietrasiak N."/>
        </authorList>
    </citation>
    <scope>NUCLEOTIDE SEQUENCE</scope>
    <source>
        <strain evidence="1">GSE-NOS-MK-12-04C</strain>
    </source>
</reference>
<organism evidence="1 2">
    <name type="scientific">Cyanomargarita calcarea GSE-NOS-MK-12-04C</name>
    <dbReference type="NCBI Taxonomy" id="2839659"/>
    <lineage>
        <taxon>Bacteria</taxon>
        <taxon>Bacillati</taxon>
        <taxon>Cyanobacteriota</taxon>
        <taxon>Cyanophyceae</taxon>
        <taxon>Nostocales</taxon>
        <taxon>Cyanomargaritaceae</taxon>
        <taxon>Cyanomargarita</taxon>
    </lineage>
</organism>
<dbReference type="Proteomes" id="UP000729701">
    <property type="component" value="Unassembled WGS sequence"/>
</dbReference>
<evidence type="ECO:0000313" key="2">
    <source>
        <dbReference type="Proteomes" id="UP000729701"/>
    </source>
</evidence>
<dbReference type="Pfam" id="PF05973">
    <property type="entry name" value="Gp49"/>
    <property type="match status" value="1"/>
</dbReference>
<protein>
    <submittedName>
        <fullName evidence="1">Type II toxin-antitoxin system RelE/ParE family toxin</fullName>
    </submittedName>
</protein>
<sequence length="128" mass="14715">MAWKVLFHEEFEPEFYELPQGVQDELLAYAKLLECQGPHLKRPHADTLNGSCYDNMKELRFKVANGVWRVAFAFDPKRQAILLVAGDKAGTSQKRFYKQLIAKADKRFGEHLSRLQEEGEKGDGEESQ</sequence>
<reference evidence="1" key="1">
    <citation type="submission" date="2021-05" db="EMBL/GenBank/DDBJ databases">
        <authorList>
            <person name="Pietrasiak N."/>
            <person name="Ward R."/>
            <person name="Stajich J.E."/>
            <person name="Kurbessoian T."/>
        </authorList>
    </citation>
    <scope>NUCLEOTIDE SEQUENCE</scope>
    <source>
        <strain evidence="1">GSE-NOS-MK-12-04C</strain>
    </source>
</reference>
<evidence type="ECO:0000313" key="1">
    <source>
        <dbReference type="EMBL" id="MBW4669947.1"/>
    </source>
</evidence>
<accession>A0A951QPY6</accession>
<dbReference type="Gene3D" id="3.30.2310.20">
    <property type="entry name" value="RelE-like"/>
    <property type="match status" value="1"/>
</dbReference>
<dbReference type="EMBL" id="JAHHGZ010000025">
    <property type="protein sequence ID" value="MBW4669947.1"/>
    <property type="molecule type" value="Genomic_DNA"/>
</dbReference>